<name>A0A3M2HTV5_9GAMM</name>
<evidence type="ECO:0000256" key="1">
    <source>
        <dbReference type="SAM" id="MobiDB-lite"/>
    </source>
</evidence>
<feature type="compositionally biased region" description="Pro residues" evidence="1">
    <location>
        <begin position="68"/>
        <end position="84"/>
    </location>
</feature>
<dbReference type="Proteomes" id="UP000275012">
    <property type="component" value="Unassembled WGS sequence"/>
</dbReference>
<keyword evidence="3" id="KW-1185">Reference proteome</keyword>
<sequence>MNKRAAARWSAIASLAVAGCASPERSAPPEPPAYSPPQAGASPSAPALSSPLPGTSTATDASAHPMPISKPPPRTPAPDDPAIPPGENIPGSTISIPREIPPGQTLRGRVPVGSLVEIDGGPVPVDGGGHFGYPVAKSATGQLTVRIKRPAPDQRPAMTLKVDIRR</sequence>
<reference evidence="2 3" key="1">
    <citation type="submission" date="2018-10" db="EMBL/GenBank/DDBJ databases">
        <title>Proposal of Lysobacter pythonis sp. nov. isolated from royal pythons (Python regius).</title>
        <authorList>
            <person name="Hans-Juergen B."/>
            <person name="Huptas C."/>
            <person name="Sandra B."/>
            <person name="Igor L."/>
            <person name="Joachim S."/>
            <person name="Siegfried S."/>
            <person name="Mareike W."/>
            <person name="Peter K."/>
        </authorList>
    </citation>
    <scope>NUCLEOTIDE SEQUENCE [LARGE SCALE GENOMIC DNA]</scope>
    <source>
        <strain evidence="2 3">4284/11</strain>
    </source>
</reference>
<evidence type="ECO:0000313" key="3">
    <source>
        <dbReference type="Proteomes" id="UP000275012"/>
    </source>
</evidence>
<dbReference type="PROSITE" id="PS51257">
    <property type="entry name" value="PROKAR_LIPOPROTEIN"/>
    <property type="match status" value="1"/>
</dbReference>
<gene>
    <name evidence="2" type="ORF">EBB59_08180</name>
</gene>
<protein>
    <submittedName>
        <fullName evidence="2">Uncharacterized protein</fullName>
    </submittedName>
</protein>
<dbReference type="RefSeq" id="WP_122101667.1">
    <property type="nucleotide sequence ID" value="NZ_RFLY01000010.1"/>
</dbReference>
<feature type="compositionally biased region" description="Low complexity" evidence="1">
    <location>
        <begin position="36"/>
        <end position="54"/>
    </location>
</feature>
<dbReference type="EMBL" id="RFLY01000010">
    <property type="protein sequence ID" value="RMH91110.1"/>
    <property type="molecule type" value="Genomic_DNA"/>
</dbReference>
<organism evidence="2 3">
    <name type="scientific">Solilutibacter pythonis</name>
    <dbReference type="NCBI Taxonomy" id="2483112"/>
    <lineage>
        <taxon>Bacteria</taxon>
        <taxon>Pseudomonadati</taxon>
        <taxon>Pseudomonadota</taxon>
        <taxon>Gammaproteobacteria</taxon>
        <taxon>Lysobacterales</taxon>
        <taxon>Lysobacteraceae</taxon>
        <taxon>Solilutibacter</taxon>
    </lineage>
</organism>
<feature type="compositionally biased region" description="Pro residues" evidence="1">
    <location>
        <begin position="26"/>
        <end position="35"/>
    </location>
</feature>
<accession>A0A3M2HTV5</accession>
<evidence type="ECO:0000313" key="2">
    <source>
        <dbReference type="EMBL" id="RMH91110.1"/>
    </source>
</evidence>
<proteinExistence type="predicted"/>
<dbReference type="OrthoDB" id="6058323at2"/>
<feature type="region of interest" description="Disordered" evidence="1">
    <location>
        <begin position="19"/>
        <end position="108"/>
    </location>
</feature>
<dbReference type="AlphaFoldDB" id="A0A3M2HTV5"/>
<comment type="caution">
    <text evidence="2">The sequence shown here is derived from an EMBL/GenBank/DDBJ whole genome shotgun (WGS) entry which is preliminary data.</text>
</comment>